<evidence type="ECO:0000313" key="3">
    <source>
        <dbReference type="EMBL" id="GLW92203.1"/>
    </source>
</evidence>
<dbReference type="EMBL" id="BSSD01000004">
    <property type="protein sequence ID" value="GLW92203.1"/>
    <property type="molecule type" value="Genomic_DNA"/>
</dbReference>
<accession>A0A9W6QPF8</accession>
<sequence>MPVLDHSPRLAALYTKAVLATFTKSGGSLPDRTYERFRVGVDAAHLAAYNRVCGFRLGDELPATYLHVLTFPMQVKLMTDTDFPFPLIGSIHVANRIVQRRPVLVGEVLDLRVGVADLRNHPRGVQFDVISSVAVGGVEVWSGVSTYLRRTSAGSGSASGREELPGVVACWDVPGDVGRRYAGVSGDRNPIHLHALTARVFGYSRPIAHGMWTKARCLAALEGRLPGAFEVDVRFKLPVHLPARVGFCLDGRRFAVAGADGGKPHLTGTVVDLSA</sequence>
<evidence type="ECO:0000256" key="1">
    <source>
        <dbReference type="ARBA" id="ARBA00005254"/>
    </source>
</evidence>
<dbReference type="SUPFAM" id="SSF54637">
    <property type="entry name" value="Thioesterase/thiol ester dehydrase-isomerase"/>
    <property type="match status" value="2"/>
</dbReference>
<name>A0A9W6QPF8_9PSEU</name>
<dbReference type="InterPro" id="IPR003965">
    <property type="entry name" value="Fatty_acid_synthase"/>
</dbReference>
<evidence type="ECO:0000313" key="4">
    <source>
        <dbReference type="Proteomes" id="UP001165042"/>
    </source>
</evidence>
<evidence type="ECO:0000259" key="2">
    <source>
        <dbReference type="Pfam" id="PF01575"/>
    </source>
</evidence>
<protein>
    <recommendedName>
        <fullName evidence="2">MaoC-like domain-containing protein</fullName>
    </recommendedName>
</protein>
<keyword evidence="4" id="KW-1185">Reference proteome</keyword>
<dbReference type="RefSeq" id="WP_285610845.1">
    <property type="nucleotide sequence ID" value="NZ_BSSD01000004.1"/>
</dbReference>
<organism evidence="3 4">
    <name type="scientific">Actinokineospora globicatena</name>
    <dbReference type="NCBI Taxonomy" id="103729"/>
    <lineage>
        <taxon>Bacteria</taxon>
        <taxon>Bacillati</taxon>
        <taxon>Actinomycetota</taxon>
        <taxon>Actinomycetes</taxon>
        <taxon>Pseudonocardiales</taxon>
        <taxon>Pseudonocardiaceae</taxon>
        <taxon>Actinokineospora</taxon>
    </lineage>
</organism>
<gene>
    <name evidence="3" type="ORF">Aglo03_30190</name>
</gene>
<dbReference type="GO" id="GO:0006633">
    <property type="term" value="P:fatty acid biosynthetic process"/>
    <property type="evidence" value="ECO:0007669"/>
    <property type="project" value="InterPro"/>
</dbReference>
<dbReference type="GO" id="GO:0005835">
    <property type="term" value="C:fatty acid synthase complex"/>
    <property type="evidence" value="ECO:0007669"/>
    <property type="project" value="InterPro"/>
</dbReference>
<dbReference type="PRINTS" id="PR01483">
    <property type="entry name" value="FASYNTHASE"/>
</dbReference>
<dbReference type="Proteomes" id="UP001165042">
    <property type="component" value="Unassembled WGS sequence"/>
</dbReference>
<comment type="caution">
    <text evidence="3">The sequence shown here is derived from an EMBL/GenBank/DDBJ whole genome shotgun (WGS) entry which is preliminary data.</text>
</comment>
<comment type="similarity">
    <text evidence="1">Belongs to the enoyl-CoA hydratase/isomerase family.</text>
</comment>
<dbReference type="InterPro" id="IPR029069">
    <property type="entry name" value="HotDog_dom_sf"/>
</dbReference>
<dbReference type="GO" id="GO:0004312">
    <property type="term" value="F:fatty acid synthase activity"/>
    <property type="evidence" value="ECO:0007669"/>
    <property type="project" value="InterPro"/>
</dbReference>
<dbReference type="PANTHER" id="PTHR43841:SF1">
    <property type="entry name" value="3-HYDROXYACYL-THIOESTER DEHYDRATASE X"/>
    <property type="match status" value="1"/>
</dbReference>
<dbReference type="InterPro" id="IPR002539">
    <property type="entry name" value="MaoC-like_dom"/>
</dbReference>
<reference evidence="3" key="1">
    <citation type="submission" date="2023-02" db="EMBL/GenBank/DDBJ databases">
        <title>Actinokineospora globicatena NBRC 15670.</title>
        <authorList>
            <person name="Ichikawa N."/>
            <person name="Sato H."/>
            <person name="Tonouchi N."/>
        </authorList>
    </citation>
    <scope>NUCLEOTIDE SEQUENCE</scope>
    <source>
        <strain evidence="3">NBRC 15670</strain>
    </source>
</reference>
<proteinExistence type="inferred from homology"/>
<feature type="domain" description="MaoC-like" evidence="2">
    <location>
        <begin position="179"/>
        <end position="246"/>
    </location>
</feature>
<dbReference type="Gene3D" id="3.10.129.10">
    <property type="entry name" value="Hotdog Thioesterase"/>
    <property type="match status" value="1"/>
</dbReference>
<dbReference type="AlphaFoldDB" id="A0A9W6QPF8"/>
<dbReference type="PANTHER" id="PTHR43841">
    <property type="entry name" value="3-HYDROXYACYL-THIOESTER DEHYDRATASE HTDX-RELATED"/>
    <property type="match status" value="1"/>
</dbReference>
<dbReference type="Pfam" id="PF01575">
    <property type="entry name" value="MaoC_dehydratas"/>
    <property type="match status" value="1"/>
</dbReference>